<gene>
    <name evidence="8" type="ORF">EV702DRAFT_1054072</name>
</gene>
<dbReference type="InterPro" id="IPR020556">
    <property type="entry name" value="Amidase_CS"/>
</dbReference>
<reference evidence="8" key="1">
    <citation type="journal article" date="2020" name="New Phytol.">
        <title>Comparative genomics reveals dynamic genome evolution in host specialist ectomycorrhizal fungi.</title>
        <authorList>
            <person name="Lofgren L.A."/>
            <person name="Nguyen N.H."/>
            <person name="Vilgalys R."/>
            <person name="Ruytinx J."/>
            <person name="Liao H.L."/>
            <person name="Branco S."/>
            <person name="Kuo A."/>
            <person name="LaButti K."/>
            <person name="Lipzen A."/>
            <person name="Andreopoulos W."/>
            <person name="Pangilinan J."/>
            <person name="Riley R."/>
            <person name="Hundley H."/>
            <person name="Na H."/>
            <person name="Barry K."/>
            <person name="Grigoriev I.V."/>
            <person name="Stajich J.E."/>
            <person name="Kennedy P.G."/>
        </authorList>
    </citation>
    <scope>NUCLEOTIDE SEQUENCE</scope>
    <source>
        <strain evidence="8">DOB743</strain>
    </source>
</reference>
<dbReference type="InterPro" id="IPR023631">
    <property type="entry name" value="Amidase_dom"/>
</dbReference>
<proteinExistence type="inferred from homology"/>
<dbReference type="PANTHER" id="PTHR46072:SF4">
    <property type="entry name" value="AMIDASE C550.07-RELATED"/>
    <property type="match status" value="1"/>
</dbReference>
<evidence type="ECO:0000256" key="2">
    <source>
        <dbReference type="ARBA" id="ARBA00009199"/>
    </source>
</evidence>
<evidence type="ECO:0000256" key="3">
    <source>
        <dbReference type="ARBA" id="ARBA00012922"/>
    </source>
</evidence>
<dbReference type="AlphaFoldDB" id="A0A9P7A6S0"/>
<dbReference type="EMBL" id="JABBWD010000001">
    <property type="protein sequence ID" value="KAG1783535.1"/>
    <property type="molecule type" value="Genomic_DNA"/>
</dbReference>
<dbReference type="EC" id="3.5.1.4" evidence="3"/>
<protein>
    <recommendedName>
        <fullName evidence="3">amidase</fullName>
        <ecNumber evidence="3">3.5.1.4</ecNumber>
    </recommendedName>
</protein>
<keyword evidence="4" id="KW-0378">Hydrolase</keyword>
<feature type="active site" description="Charge relay system" evidence="5">
    <location>
        <position position="128"/>
    </location>
</feature>
<feature type="active site" description="Acyl-ester intermediate" evidence="5">
    <location>
        <position position="228"/>
    </location>
</feature>
<dbReference type="PANTHER" id="PTHR46072">
    <property type="entry name" value="AMIDASE-RELATED-RELATED"/>
    <property type="match status" value="1"/>
</dbReference>
<comment type="catalytic activity">
    <reaction evidence="1">
        <text>a monocarboxylic acid amide + H2O = a monocarboxylate + NH4(+)</text>
        <dbReference type="Rhea" id="RHEA:12020"/>
        <dbReference type="ChEBI" id="CHEBI:15377"/>
        <dbReference type="ChEBI" id="CHEBI:28938"/>
        <dbReference type="ChEBI" id="CHEBI:35757"/>
        <dbReference type="ChEBI" id="CHEBI:83628"/>
        <dbReference type="EC" id="3.5.1.4"/>
    </reaction>
</comment>
<dbReference type="Pfam" id="PF01425">
    <property type="entry name" value="Amidase"/>
    <property type="match status" value="1"/>
</dbReference>
<dbReference type="InterPro" id="IPR036928">
    <property type="entry name" value="AS_sf"/>
</dbReference>
<comment type="caution">
    <text evidence="8">The sequence shown here is derived from an EMBL/GenBank/DDBJ whole genome shotgun (WGS) entry which is preliminary data.</text>
</comment>
<feature type="binding site" evidence="6">
    <location>
        <position position="204"/>
    </location>
    <ligand>
        <name>substrate</name>
    </ligand>
</feature>
<dbReference type="GO" id="GO:0004040">
    <property type="term" value="F:amidase activity"/>
    <property type="evidence" value="ECO:0007669"/>
    <property type="project" value="UniProtKB-EC"/>
</dbReference>
<feature type="binding site" evidence="6">
    <location>
        <begin position="225"/>
        <end position="228"/>
    </location>
    <ligand>
        <name>substrate</name>
    </ligand>
</feature>
<dbReference type="SUPFAM" id="SSF75304">
    <property type="entry name" value="Amidase signature (AS) enzymes"/>
    <property type="match status" value="1"/>
</dbReference>
<evidence type="ECO:0000256" key="4">
    <source>
        <dbReference type="ARBA" id="ARBA00022801"/>
    </source>
</evidence>
<comment type="similarity">
    <text evidence="2">Belongs to the amidase family.</text>
</comment>
<evidence type="ECO:0000256" key="6">
    <source>
        <dbReference type="PIRSR" id="PIRSR001221-2"/>
    </source>
</evidence>
<accession>A0A9P7A6S0</accession>
<feature type="binding site" evidence="6">
    <location>
        <position position="178"/>
    </location>
    <ligand>
        <name>substrate</name>
    </ligand>
</feature>
<name>A0A9P7A6S0_9AGAM</name>
<keyword evidence="9" id="KW-1185">Reference proteome</keyword>
<dbReference type="Proteomes" id="UP000714275">
    <property type="component" value="Unassembled WGS sequence"/>
</dbReference>
<dbReference type="PIRSF" id="PIRSF001221">
    <property type="entry name" value="Amidase_fungi"/>
    <property type="match status" value="1"/>
</dbReference>
<organism evidence="8 9">
    <name type="scientific">Suillus placidus</name>
    <dbReference type="NCBI Taxonomy" id="48579"/>
    <lineage>
        <taxon>Eukaryota</taxon>
        <taxon>Fungi</taxon>
        <taxon>Dikarya</taxon>
        <taxon>Basidiomycota</taxon>
        <taxon>Agaricomycotina</taxon>
        <taxon>Agaricomycetes</taxon>
        <taxon>Agaricomycetidae</taxon>
        <taxon>Boletales</taxon>
        <taxon>Suillineae</taxon>
        <taxon>Suillaceae</taxon>
        <taxon>Suillus</taxon>
    </lineage>
</organism>
<dbReference type="PROSITE" id="PS00571">
    <property type="entry name" value="AMIDASES"/>
    <property type="match status" value="1"/>
</dbReference>
<feature type="active site" description="Charge relay system" evidence="5">
    <location>
        <position position="204"/>
    </location>
</feature>
<dbReference type="Gene3D" id="3.90.1300.10">
    <property type="entry name" value="Amidase signature (AS) domain"/>
    <property type="match status" value="1"/>
</dbReference>
<evidence type="ECO:0000259" key="7">
    <source>
        <dbReference type="Pfam" id="PF01425"/>
    </source>
</evidence>
<sequence length="549" mass="60281">MVNIHDVAARKRKEREAKLSTYRKGRIHVPSNAVDLSQYPLSKLTEMERIIVHCDATAIVDLIRKRVYTAQDVLRAFVKVAVAAQDVTNCLSEVLLDEAFLQASKLDRYLEKTGNVMGPLHGLPVSIKDHIKIKGLDTSSGYLGWAYKNVADSDALVVEILRNAGAILYVKTQTPQTLLSLETDNNVFGKTVNPFNRNLTPGGSSGGEGALIACHGSPMGVGTDIGGSVRIPAAHCGLYGLKGSVARLPHSGLLGSHDGMDAIVGCVGPLTRSARDLGLFCQVMLDAEPWLNEPPLLEMPWKRGVANGEGLPEKLAIAILFDDGVVAPHPPITQALNKYKHALANAGHDVIEWQAVDHQNGWDLIAKLYLLDGGAEYHETIRAGGESEVPQTEWILKHAQGRDPYTPADIFKLNLEREAFRSKALAHWNATQQRTVSGRPVDAILCPVAPTLAPPHNTTRWWGYTSHWNLLDLPGVVFPVDRFTATTSATYPPLPHSRNDVENFIHNQWNPATYDNTPICLQLVGRRHNEEKLLAMLDVLEKVFKENAL</sequence>
<evidence type="ECO:0000313" key="8">
    <source>
        <dbReference type="EMBL" id="KAG1783535.1"/>
    </source>
</evidence>
<evidence type="ECO:0000256" key="5">
    <source>
        <dbReference type="PIRSR" id="PIRSR001221-1"/>
    </source>
</evidence>
<feature type="domain" description="Amidase" evidence="7">
    <location>
        <begin position="72"/>
        <end position="534"/>
    </location>
</feature>
<evidence type="ECO:0000256" key="1">
    <source>
        <dbReference type="ARBA" id="ARBA00001311"/>
    </source>
</evidence>
<dbReference type="OrthoDB" id="6428749at2759"/>
<evidence type="ECO:0000313" key="9">
    <source>
        <dbReference type="Proteomes" id="UP000714275"/>
    </source>
</evidence>